<evidence type="ECO:0000259" key="14">
    <source>
        <dbReference type="PROSITE" id="PS50157"/>
    </source>
</evidence>
<dbReference type="FunFam" id="3.30.160.60:FF:000624">
    <property type="entry name" value="zinc finger protein 697"/>
    <property type="match status" value="1"/>
</dbReference>
<dbReference type="GO" id="GO:0005634">
    <property type="term" value="C:nucleus"/>
    <property type="evidence" value="ECO:0007669"/>
    <property type="project" value="UniProtKB-SubCell"/>
</dbReference>
<dbReference type="FunFam" id="3.30.160.60:FF:000184">
    <property type="entry name" value="Zinc finger protein 333"/>
    <property type="match status" value="1"/>
</dbReference>
<keyword evidence="6 12" id="KW-0862">Zinc</keyword>
<keyword evidence="10" id="KW-0539">Nucleus</keyword>
<dbReference type="Gene3D" id="3.40.1800.20">
    <property type="match status" value="1"/>
</dbReference>
<dbReference type="SMART" id="SM00868">
    <property type="entry name" value="zf-AD"/>
    <property type="match status" value="1"/>
</dbReference>
<feature type="region of interest" description="Disordered" evidence="13">
    <location>
        <begin position="185"/>
        <end position="228"/>
    </location>
</feature>
<evidence type="ECO:0000256" key="3">
    <source>
        <dbReference type="ARBA" id="ARBA00022723"/>
    </source>
</evidence>
<evidence type="ECO:0000256" key="12">
    <source>
        <dbReference type="PROSITE-ProRule" id="PRU01263"/>
    </source>
</evidence>
<sequence>MHVYDLCRICLTEDINTSKMQPLFETEDDTCSEIVQQIEVCGGIVLKPHEEFPKMICVQCLEKLNVSFKFRSMCQASEHALLDAIVKSEMKTEPLDYEGAQIISKHEEDNEDEMFFDMHTEFIDAQEVHLEDITEAVEEEVLESDMEPNTESAEEFIEYTDSEYFEEELPKSIIKKTVSPTYIQRQPVTSDNLGRKRGRPKTKPEGISLKSELHNGKKSNRGRKKKEEPEVSSIMCEICGNIYSKRNLLKMHMRRHMAEKPFECEICGKTFACPSEIGRHMRVHTGEKPYICKYCGRTFADRSTNIKHERIHTNERPFTCQTCGKSFTYSNVLKNHMLTHTGEKPFPCIPCNKTFSRKHQLDQHIATITHQQTVRNLTTTDVKVQHMLQEDEPNQHVSNINHHQTLHTISSTNIKVEHLLQQINPNQHITTITQRQADRNLSVSHMIEEEIDQTCERHIEEVDEDAEQQDSDVYINTE</sequence>
<evidence type="ECO:0000256" key="5">
    <source>
        <dbReference type="ARBA" id="ARBA00022771"/>
    </source>
</evidence>
<evidence type="ECO:0000256" key="9">
    <source>
        <dbReference type="ARBA" id="ARBA00023163"/>
    </source>
</evidence>
<feature type="domain" description="C2H2-type" evidence="14">
    <location>
        <begin position="290"/>
        <end position="317"/>
    </location>
</feature>
<evidence type="ECO:0000259" key="15">
    <source>
        <dbReference type="PROSITE" id="PS51915"/>
    </source>
</evidence>
<dbReference type="OrthoDB" id="6077919at2759"/>
<keyword evidence="3 12" id="KW-0479">Metal-binding</keyword>
<name>A0A034VPT3_BACDO</name>
<dbReference type="GO" id="GO:0008270">
    <property type="term" value="F:zinc ion binding"/>
    <property type="evidence" value="ECO:0007669"/>
    <property type="project" value="UniProtKB-UniRule"/>
</dbReference>
<dbReference type="EMBL" id="GAKP01013656">
    <property type="protein sequence ID" value="JAC45296.1"/>
    <property type="molecule type" value="Transcribed_RNA"/>
</dbReference>
<dbReference type="Pfam" id="PF07776">
    <property type="entry name" value="zf-AD"/>
    <property type="match status" value="1"/>
</dbReference>
<reference evidence="16" key="1">
    <citation type="journal article" date="2014" name="BMC Genomics">
        <title>Characterizing the developmental transcriptome of the oriental fruit fly, Bactrocera dorsalis (Diptera: Tephritidae) through comparative genomic analysis with Drosophila melanogaster utilizing modENCODE datasets.</title>
        <authorList>
            <person name="Geib S.M."/>
            <person name="Calla B."/>
            <person name="Hall B."/>
            <person name="Hou S."/>
            <person name="Manoukis N.C."/>
        </authorList>
    </citation>
    <scope>NUCLEOTIDE SEQUENCE</scope>
    <source>
        <strain evidence="16">Punador</strain>
    </source>
</reference>
<feature type="binding site" evidence="12">
    <location>
        <position position="7"/>
    </location>
    <ligand>
        <name>Zn(2+)</name>
        <dbReference type="ChEBI" id="CHEBI:29105"/>
    </ligand>
</feature>
<evidence type="ECO:0000256" key="13">
    <source>
        <dbReference type="SAM" id="MobiDB-lite"/>
    </source>
</evidence>
<evidence type="ECO:0000256" key="6">
    <source>
        <dbReference type="ARBA" id="ARBA00022833"/>
    </source>
</evidence>
<dbReference type="SUPFAM" id="SSF57667">
    <property type="entry name" value="beta-beta-alpha zinc fingers"/>
    <property type="match status" value="3"/>
</dbReference>
<dbReference type="SMART" id="SM00355">
    <property type="entry name" value="ZnF_C2H2"/>
    <property type="match status" value="5"/>
</dbReference>
<dbReference type="GO" id="GO:0043565">
    <property type="term" value="F:sequence-specific DNA binding"/>
    <property type="evidence" value="ECO:0007669"/>
    <property type="project" value="UniProtKB-ARBA"/>
</dbReference>
<dbReference type="InterPro" id="IPR012934">
    <property type="entry name" value="Znf_AD"/>
</dbReference>
<evidence type="ECO:0000256" key="2">
    <source>
        <dbReference type="ARBA" id="ARBA00006991"/>
    </source>
</evidence>
<keyword evidence="7" id="KW-0805">Transcription regulation</keyword>
<dbReference type="GO" id="GO:0005694">
    <property type="term" value="C:chromosome"/>
    <property type="evidence" value="ECO:0007669"/>
    <property type="project" value="UniProtKB-ARBA"/>
</dbReference>
<dbReference type="Pfam" id="PF00096">
    <property type="entry name" value="zf-C2H2"/>
    <property type="match status" value="3"/>
</dbReference>
<dbReference type="InterPro" id="IPR036236">
    <property type="entry name" value="Znf_C2H2_sf"/>
</dbReference>
<accession>A0A034VPT3</accession>
<proteinExistence type="inferred from homology"/>
<keyword evidence="5 11" id="KW-0863">Zinc-finger</keyword>
<dbReference type="EMBL" id="GAKP01013654">
    <property type="protein sequence ID" value="JAC45298.1"/>
    <property type="molecule type" value="Transcribed_RNA"/>
</dbReference>
<comment type="subcellular location">
    <subcellularLocation>
        <location evidence="1">Nucleus</location>
    </subcellularLocation>
</comment>
<dbReference type="InterPro" id="IPR013087">
    <property type="entry name" value="Znf_C2H2_type"/>
</dbReference>
<organism evidence="16">
    <name type="scientific">Bactrocera dorsalis</name>
    <name type="common">Oriental fruit fly</name>
    <name type="synonym">Dacus dorsalis</name>
    <dbReference type="NCBI Taxonomy" id="27457"/>
    <lineage>
        <taxon>Eukaryota</taxon>
        <taxon>Metazoa</taxon>
        <taxon>Ecdysozoa</taxon>
        <taxon>Arthropoda</taxon>
        <taxon>Hexapoda</taxon>
        <taxon>Insecta</taxon>
        <taxon>Pterygota</taxon>
        <taxon>Neoptera</taxon>
        <taxon>Endopterygota</taxon>
        <taxon>Diptera</taxon>
        <taxon>Brachycera</taxon>
        <taxon>Muscomorpha</taxon>
        <taxon>Tephritoidea</taxon>
        <taxon>Tephritidae</taxon>
        <taxon>Bactrocera</taxon>
        <taxon>Bactrocera</taxon>
    </lineage>
</organism>
<dbReference type="PROSITE" id="PS00028">
    <property type="entry name" value="ZINC_FINGER_C2H2_1"/>
    <property type="match status" value="5"/>
</dbReference>
<dbReference type="Pfam" id="PF13894">
    <property type="entry name" value="zf-C2H2_4"/>
    <property type="match status" value="1"/>
</dbReference>
<evidence type="ECO:0000256" key="4">
    <source>
        <dbReference type="ARBA" id="ARBA00022737"/>
    </source>
</evidence>
<dbReference type="PROSITE" id="PS50157">
    <property type="entry name" value="ZINC_FINGER_C2H2_2"/>
    <property type="match status" value="5"/>
</dbReference>
<dbReference type="FunFam" id="3.30.160.60:FF:000931">
    <property type="entry name" value="zinc finger protein 697"/>
    <property type="match status" value="1"/>
</dbReference>
<gene>
    <name evidence="16" type="primary">ZN383</name>
</gene>
<feature type="domain" description="ZAD" evidence="15">
    <location>
        <begin position="5"/>
        <end position="84"/>
    </location>
</feature>
<evidence type="ECO:0000256" key="11">
    <source>
        <dbReference type="PROSITE-ProRule" id="PRU00042"/>
    </source>
</evidence>
<feature type="binding site" evidence="12">
    <location>
        <position position="10"/>
    </location>
    <ligand>
        <name>Zn(2+)</name>
        <dbReference type="ChEBI" id="CHEBI:29105"/>
    </ligand>
</feature>
<feature type="domain" description="C2H2-type" evidence="14">
    <location>
        <begin position="262"/>
        <end position="289"/>
    </location>
</feature>
<keyword evidence="4" id="KW-0677">Repeat</keyword>
<keyword evidence="9" id="KW-0804">Transcription</keyword>
<dbReference type="GO" id="GO:0045893">
    <property type="term" value="P:positive regulation of DNA-templated transcription"/>
    <property type="evidence" value="ECO:0007669"/>
    <property type="project" value="UniProtKB-ARBA"/>
</dbReference>
<dbReference type="PROSITE" id="PS51915">
    <property type="entry name" value="ZAD"/>
    <property type="match status" value="1"/>
</dbReference>
<dbReference type="Gene3D" id="3.30.160.60">
    <property type="entry name" value="Classic Zinc Finger"/>
    <property type="match status" value="5"/>
</dbReference>
<feature type="domain" description="C2H2-type" evidence="14">
    <location>
        <begin position="234"/>
        <end position="261"/>
    </location>
</feature>
<dbReference type="PANTHER" id="PTHR24394">
    <property type="entry name" value="ZINC FINGER PROTEIN"/>
    <property type="match status" value="1"/>
</dbReference>
<evidence type="ECO:0000256" key="10">
    <source>
        <dbReference type="ARBA" id="ARBA00023242"/>
    </source>
</evidence>
<dbReference type="GO" id="GO:0000981">
    <property type="term" value="F:DNA-binding transcription factor activity, RNA polymerase II-specific"/>
    <property type="evidence" value="ECO:0007669"/>
    <property type="project" value="TreeGrafter"/>
</dbReference>
<comment type="similarity">
    <text evidence="2">Belongs to the krueppel C2H2-type zinc-finger protein family.</text>
</comment>
<dbReference type="PANTHER" id="PTHR24394:SF29">
    <property type="entry name" value="MYONEURIN"/>
    <property type="match status" value="1"/>
</dbReference>
<keyword evidence="8" id="KW-0238">DNA-binding</keyword>
<feature type="binding site" evidence="12">
    <location>
        <position position="60"/>
    </location>
    <ligand>
        <name>Zn(2+)</name>
        <dbReference type="ChEBI" id="CHEBI:29105"/>
    </ligand>
</feature>
<evidence type="ECO:0000256" key="1">
    <source>
        <dbReference type="ARBA" id="ARBA00004123"/>
    </source>
</evidence>
<feature type="domain" description="C2H2-type" evidence="14">
    <location>
        <begin position="318"/>
        <end position="345"/>
    </location>
</feature>
<protein>
    <submittedName>
        <fullName evidence="16">Zinc finger protein 383</fullName>
    </submittedName>
</protein>
<evidence type="ECO:0000256" key="7">
    <source>
        <dbReference type="ARBA" id="ARBA00023015"/>
    </source>
</evidence>
<feature type="domain" description="C2H2-type" evidence="14">
    <location>
        <begin position="346"/>
        <end position="370"/>
    </location>
</feature>
<dbReference type="FunFam" id="3.30.160.60:FF:001732">
    <property type="entry name" value="Zgc:162936"/>
    <property type="match status" value="1"/>
</dbReference>
<dbReference type="SUPFAM" id="SSF57716">
    <property type="entry name" value="Glucocorticoid receptor-like (DNA-binding domain)"/>
    <property type="match status" value="1"/>
</dbReference>
<evidence type="ECO:0000256" key="8">
    <source>
        <dbReference type="ARBA" id="ARBA00023125"/>
    </source>
</evidence>
<feature type="binding site" evidence="12">
    <location>
        <position position="57"/>
    </location>
    <ligand>
        <name>Zn(2+)</name>
        <dbReference type="ChEBI" id="CHEBI:29105"/>
    </ligand>
</feature>
<dbReference type="AlphaFoldDB" id="A0A034VPT3"/>
<evidence type="ECO:0000313" key="16">
    <source>
        <dbReference type="EMBL" id="JAC45296.1"/>
    </source>
</evidence>